<dbReference type="Gene3D" id="3.30.460.10">
    <property type="entry name" value="Beta Polymerase, domain 2"/>
    <property type="match status" value="1"/>
</dbReference>
<protein>
    <recommendedName>
        <fullName evidence="1">Polymerase beta nucleotidyltransferase domain-containing protein</fullName>
    </recommendedName>
</protein>
<dbReference type="Pfam" id="PF18765">
    <property type="entry name" value="Polbeta"/>
    <property type="match status" value="1"/>
</dbReference>
<dbReference type="AlphaFoldDB" id="A0A0G0PKC1"/>
<proteinExistence type="predicted"/>
<evidence type="ECO:0000313" key="2">
    <source>
        <dbReference type="EMBL" id="KKR28629.1"/>
    </source>
</evidence>
<dbReference type="CDD" id="cd05403">
    <property type="entry name" value="NT_KNTase_like"/>
    <property type="match status" value="1"/>
</dbReference>
<accession>A0A0G0PKC1</accession>
<dbReference type="InterPro" id="IPR041633">
    <property type="entry name" value="Polbeta"/>
</dbReference>
<comment type="caution">
    <text evidence="2">The sequence shown here is derived from an EMBL/GenBank/DDBJ whole genome shotgun (WGS) entry which is preliminary data.</text>
</comment>
<dbReference type="Proteomes" id="UP000034793">
    <property type="component" value="Unassembled WGS sequence"/>
</dbReference>
<evidence type="ECO:0000313" key="3">
    <source>
        <dbReference type="Proteomes" id="UP000034793"/>
    </source>
</evidence>
<name>A0A0G0PKC1_9BACT</name>
<sequence>MHESERGLRYTLRSLLNRKLTPKETELRQQVAYDVAQRFSTDEEWSGWITGILLFGSMVNGKPRKKSDIDLAIITKQDNFFGLDYAWITQRLSESAKTYLQDIGKENLRIHCTICPQSWLDNPSGAGIRNPEFLEALKDAQPIYRKS</sequence>
<dbReference type="SUPFAM" id="SSF81301">
    <property type="entry name" value="Nucleotidyltransferase"/>
    <property type="match status" value="1"/>
</dbReference>
<reference evidence="2 3" key="1">
    <citation type="journal article" date="2015" name="Nature">
        <title>rRNA introns, odd ribosomes, and small enigmatic genomes across a large radiation of phyla.</title>
        <authorList>
            <person name="Brown C.T."/>
            <person name="Hug L.A."/>
            <person name="Thomas B.C."/>
            <person name="Sharon I."/>
            <person name="Castelle C.J."/>
            <person name="Singh A."/>
            <person name="Wilkins M.J."/>
            <person name="Williams K.H."/>
            <person name="Banfield J.F."/>
        </authorList>
    </citation>
    <scope>NUCLEOTIDE SEQUENCE [LARGE SCALE GENOMIC DNA]</scope>
</reference>
<gene>
    <name evidence="2" type="ORF">UT61_C0045G0015</name>
</gene>
<dbReference type="InterPro" id="IPR043519">
    <property type="entry name" value="NT_sf"/>
</dbReference>
<organism evidence="2 3">
    <name type="scientific">Candidatus Woesebacteria bacterium GW2011_GWA1_39_8</name>
    <dbReference type="NCBI Taxonomy" id="1618552"/>
    <lineage>
        <taxon>Bacteria</taxon>
        <taxon>Candidatus Woeseibacteriota</taxon>
    </lineage>
</organism>
<feature type="domain" description="Polymerase beta nucleotidyltransferase" evidence="1">
    <location>
        <begin position="49"/>
        <end position="93"/>
    </location>
</feature>
<dbReference type="EMBL" id="LBXL01000045">
    <property type="protein sequence ID" value="KKR28629.1"/>
    <property type="molecule type" value="Genomic_DNA"/>
</dbReference>
<evidence type="ECO:0000259" key="1">
    <source>
        <dbReference type="Pfam" id="PF18765"/>
    </source>
</evidence>